<protein>
    <submittedName>
        <fullName evidence="1">Uncharacterized protein</fullName>
    </submittedName>
</protein>
<comment type="caution">
    <text evidence="1">The sequence shown here is derived from an EMBL/GenBank/DDBJ whole genome shotgun (WGS) entry which is preliminary data.</text>
</comment>
<dbReference type="AlphaFoldDB" id="A0AAV1RKR0"/>
<name>A0AAV1RKR0_9ROSI</name>
<proteinExistence type="predicted"/>
<organism evidence="1 2">
    <name type="scientific">Dovyalis caffra</name>
    <dbReference type="NCBI Taxonomy" id="77055"/>
    <lineage>
        <taxon>Eukaryota</taxon>
        <taxon>Viridiplantae</taxon>
        <taxon>Streptophyta</taxon>
        <taxon>Embryophyta</taxon>
        <taxon>Tracheophyta</taxon>
        <taxon>Spermatophyta</taxon>
        <taxon>Magnoliopsida</taxon>
        <taxon>eudicotyledons</taxon>
        <taxon>Gunneridae</taxon>
        <taxon>Pentapetalae</taxon>
        <taxon>rosids</taxon>
        <taxon>fabids</taxon>
        <taxon>Malpighiales</taxon>
        <taxon>Salicaceae</taxon>
        <taxon>Flacourtieae</taxon>
        <taxon>Dovyalis</taxon>
    </lineage>
</organism>
<keyword evidence="2" id="KW-1185">Reference proteome</keyword>
<reference evidence="1 2" key="1">
    <citation type="submission" date="2024-01" db="EMBL/GenBank/DDBJ databases">
        <authorList>
            <person name="Waweru B."/>
        </authorList>
    </citation>
    <scope>NUCLEOTIDE SEQUENCE [LARGE SCALE GENOMIC DNA]</scope>
</reference>
<evidence type="ECO:0000313" key="2">
    <source>
        <dbReference type="Proteomes" id="UP001314170"/>
    </source>
</evidence>
<sequence length="72" mass="7985">MALGDISSNSTFCSQAHSPRIFPSLRTTLLYPTSLLRGMKLALSSNQEDLIESGIYAHKNIYNVALKREGKE</sequence>
<accession>A0AAV1RKR0</accession>
<dbReference type="EMBL" id="CAWUPB010000994">
    <property type="protein sequence ID" value="CAK7335952.1"/>
    <property type="molecule type" value="Genomic_DNA"/>
</dbReference>
<evidence type="ECO:0000313" key="1">
    <source>
        <dbReference type="EMBL" id="CAK7335952.1"/>
    </source>
</evidence>
<dbReference type="Proteomes" id="UP001314170">
    <property type="component" value="Unassembled WGS sequence"/>
</dbReference>
<gene>
    <name evidence="1" type="ORF">DCAF_LOCUS10956</name>
</gene>